<evidence type="ECO:0000313" key="1">
    <source>
        <dbReference type="EMBL" id="CEK85008.1"/>
    </source>
</evidence>
<feature type="non-terminal residue" evidence="1">
    <location>
        <position position="1"/>
    </location>
</feature>
<feature type="non-terminal residue" evidence="1">
    <location>
        <position position="192"/>
    </location>
</feature>
<organism evidence="1">
    <name type="scientific">Arion vulgaris</name>
    <dbReference type="NCBI Taxonomy" id="1028688"/>
    <lineage>
        <taxon>Eukaryota</taxon>
        <taxon>Metazoa</taxon>
        <taxon>Spiralia</taxon>
        <taxon>Lophotrochozoa</taxon>
        <taxon>Mollusca</taxon>
        <taxon>Gastropoda</taxon>
        <taxon>Heterobranchia</taxon>
        <taxon>Euthyneura</taxon>
        <taxon>Panpulmonata</taxon>
        <taxon>Eupulmonata</taxon>
        <taxon>Stylommatophora</taxon>
        <taxon>Helicina</taxon>
        <taxon>Arionoidea</taxon>
        <taxon>Arionidae</taxon>
        <taxon>Arion</taxon>
    </lineage>
</organism>
<proteinExistence type="predicted"/>
<reference evidence="1" key="1">
    <citation type="submission" date="2014-12" db="EMBL/GenBank/DDBJ databases">
        <title>Insight into the proteome of Arion vulgaris.</title>
        <authorList>
            <person name="Aradska J."/>
            <person name="Bulat T."/>
            <person name="Smidak R."/>
            <person name="Sarate P."/>
            <person name="Gangsoo J."/>
            <person name="Sialana F."/>
            <person name="Bilban M."/>
            <person name="Lubec G."/>
        </authorList>
    </citation>
    <scope>NUCLEOTIDE SEQUENCE</scope>
    <source>
        <tissue evidence="1">Skin</tissue>
    </source>
</reference>
<name>A0A0B7AW11_9EUPU</name>
<sequence length="192" mass="21336">DHNFVRVNTLDLSTSEKENLSSNVVENGNLKTNSSKEVSHTFKSENSETVLEASEHLHCEFVSKDSTNSTHSHTSKKLLSAGNKYNNSDMDLAPLRDSFKMKYCQDEFLFDSSLSNSSLHLNTTLKASQDISDSFPADGATKDGIISETETSVKIDSVNQIVNVKPSEDDYHHATTNTRNNFLVDSKQNLTK</sequence>
<dbReference type="EMBL" id="HACG01038143">
    <property type="protein sequence ID" value="CEK85008.1"/>
    <property type="molecule type" value="Transcribed_RNA"/>
</dbReference>
<accession>A0A0B7AW11</accession>
<dbReference type="AlphaFoldDB" id="A0A0B7AW11"/>
<protein>
    <submittedName>
        <fullName evidence="1">Uncharacterized protein</fullName>
    </submittedName>
</protein>
<gene>
    <name evidence="1" type="primary">ORF145707</name>
</gene>